<feature type="domain" description="Saccharopine dehydrogenase-like C-terminal" evidence="4">
    <location>
        <begin position="443"/>
        <end position="595"/>
    </location>
</feature>
<comment type="caution">
    <text evidence="5">The sequence shown here is derived from an EMBL/GenBank/DDBJ whole genome shotgun (WGS) entry which is preliminary data.</text>
</comment>
<dbReference type="SUPFAM" id="SSF55347">
    <property type="entry name" value="Glyceraldehyde-3-phosphate dehydrogenase-like, C-terminal domain"/>
    <property type="match status" value="1"/>
</dbReference>
<gene>
    <name evidence="5" type="ORF">CVT25_004805</name>
</gene>
<name>A0A409XGK2_PSICY</name>
<feature type="compositionally biased region" description="Polar residues" evidence="3">
    <location>
        <begin position="1"/>
        <end position="14"/>
    </location>
</feature>
<feature type="compositionally biased region" description="Basic and acidic residues" evidence="3">
    <location>
        <begin position="18"/>
        <end position="32"/>
    </location>
</feature>
<evidence type="ECO:0000259" key="4">
    <source>
        <dbReference type="Pfam" id="PF16653"/>
    </source>
</evidence>
<proteinExistence type="predicted"/>
<dbReference type="Gene3D" id="3.30.360.10">
    <property type="entry name" value="Dihydrodipicolinate Reductase, domain 2"/>
    <property type="match status" value="1"/>
</dbReference>
<dbReference type="InterPro" id="IPR032095">
    <property type="entry name" value="Sacchrp_dh-like_C"/>
</dbReference>
<accession>A0A409XGK2</accession>
<dbReference type="InterPro" id="IPR051168">
    <property type="entry name" value="AASS"/>
</dbReference>
<dbReference type="GO" id="GO:0019878">
    <property type="term" value="P:lysine biosynthetic process via aminoadipic acid"/>
    <property type="evidence" value="ECO:0007669"/>
    <property type="project" value="TreeGrafter"/>
</dbReference>
<dbReference type="GO" id="GO:0005737">
    <property type="term" value="C:cytoplasm"/>
    <property type="evidence" value="ECO:0007669"/>
    <property type="project" value="TreeGrafter"/>
</dbReference>
<keyword evidence="6" id="KW-1185">Reference proteome</keyword>
<dbReference type="STRING" id="93625.A0A409XGK2"/>
<keyword evidence="2" id="KW-0457">Lysine biosynthesis</keyword>
<evidence type="ECO:0000313" key="5">
    <source>
        <dbReference type="EMBL" id="PPQ89883.1"/>
    </source>
</evidence>
<dbReference type="OrthoDB" id="10059875at2759"/>
<protein>
    <recommendedName>
        <fullName evidence="4">Saccharopine dehydrogenase-like C-terminal domain-containing protein</fullName>
    </recommendedName>
</protein>
<dbReference type="PANTHER" id="PTHR11133">
    <property type="entry name" value="SACCHAROPINE DEHYDROGENASE"/>
    <property type="match status" value="1"/>
</dbReference>
<dbReference type="InParanoid" id="A0A409XGK2"/>
<sequence>MPPTHSTCTHTLLTRTHPHSDRALRADDDRADSAGPAAARADDGSGHPPRGGTELVAYHAGERAEVPETLRRATVAGHGRLAEGHGRLMDGAYEAKGEGKALSAEFDLVTAGDSAVELDNYRIVDAADSRTYAKLVEDADSRVTMGSARLGSGGSLVSRVCWSPSERWRSRIWSWASRRRSSSVFLFSHSFFSSNWNLVLPPSSLILLHARTHTFTPTRTLARTQYNPRPHTLPSLERLLAACARSGRPSRRRGMPPQLGPFVVGLTGTGQVAQGCLSMPAELPIEMVRVEDLDALMRRGVDLRKTYLVHAKPEDYLVRVDGAKYDRAHCYQSPQSYTSVFCDRVAPYLTLFLNGTGWSPSFPRLMKTKQLEVALSRAQGFGGARFTNIGDISCDVEGGLEFHGKTRSKVCTTNSLLTRIYSLFPFIFLRAAKKGLLFLTEIGLDSGINHCSALELLDKFKRQGKHVLLFISFCGGLPLPENAHVPLGHRFSWRPQGVLTAALNGAAYLLGKQVRYVLVPGDRLLQSYWPGVPITSQFKLEGLPNRDSPAYKKHCQIYTHDVDNKARTIVRGTLSALMSSFAALGFLNTMHRMHLTAWPDFVEQRLRIKREQGHDTCRGSWDGAESLGKG</sequence>
<dbReference type="EMBL" id="NHYD01001791">
    <property type="protein sequence ID" value="PPQ89883.1"/>
    <property type="molecule type" value="Genomic_DNA"/>
</dbReference>
<evidence type="ECO:0000256" key="2">
    <source>
        <dbReference type="ARBA" id="ARBA00023154"/>
    </source>
</evidence>
<organism evidence="5 6">
    <name type="scientific">Psilocybe cyanescens</name>
    <dbReference type="NCBI Taxonomy" id="93625"/>
    <lineage>
        <taxon>Eukaryota</taxon>
        <taxon>Fungi</taxon>
        <taxon>Dikarya</taxon>
        <taxon>Basidiomycota</taxon>
        <taxon>Agaricomycotina</taxon>
        <taxon>Agaricomycetes</taxon>
        <taxon>Agaricomycetidae</taxon>
        <taxon>Agaricales</taxon>
        <taxon>Agaricineae</taxon>
        <taxon>Strophariaceae</taxon>
        <taxon>Psilocybe</taxon>
    </lineage>
</organism>
<evidence type="ECO:0000256" key="1">
    <source>
        <dbReference type="ARBA" id="ARBA00023002"/>
    </source>
</evidence>
<evidence type="ECO:0000256" key="3">
    <source>
        <dbReference type="SAM" id="MobiDB-lite"/>
    </source>
</evidence>
<feature type="region of interest" description="Disordered" evidence="3">
    <location>
        <begin position="1"/>
        <end position="52"/>
    </location>
</feature>
<dbReference type="AlphaFoldDB" id="A0A409XGK2"/>
<dbReference type="Pfam" id="PF16653">
    <property type="entry name" value="Sacchrp_dh_C"/>
    <property type="match status" value="1"/>
</dbReference>
<dbReference type="PANTHER" id="PTHR11133:SF22">
    <property type="entry name" value="ALPHA-AMINOADIPIC SEMIALDEHYDE SYNTHASE, MITOCHONDRIAL"/>
    <property type="match status" value="1"/>
</dbReference>
<reference evidence="5 6" key="1">
    <citation type="journal article" date="2018" name="Evol. Lett.">
        <title>Horizontal gene cluster transfer increased hallucinogenic mushroom diversity.</title>
        <authorList>
            <person name="Reynolds H.T."/>
            <person name="Vijayakumar V."/>
            <person name="Gluck-Thaler E."/>
            <person name="Korotkin H.B."/>
            <person name="Matheny P.B."/>
            <person name="Slot J.C."/>
        </authorList>
    </citation>
    <scope>NUCLEOTIDE SEQUENCE [LARGE SCALE GENOMIC DNA]</scope>
    <source>
        <strain evidence="5 6">2631</strain>
    </source>
</reference>
<keyword evidence="2" id="KW-0028">Amino-acid biosynthesis</keyword>
<evidence type="ECO:0000313" key="6">
    <source>
        <dbReference type="Proteomes" id="UP000283269"/>
    </source>
</evidence>
<keyword evidence="1" id="KW-0560">Oxidoreductase</keyword>
<dbReference type="GO" id="GO:0004753">
    <property type="term" value="F:saccharopine dehydrogenase activity"/>
    <property type="evidence" value="ECO:0007669"/>
    <property type="project" value="TreeGrafter"/>
</dbReference>
<dbReference type="Proteomes" id="UP000283269">
    <property type="component" value="Unassembled WGS sequence"/>
</dbReference>